<organism evidence="2">
    <name type="scientific">marine metagenome</name>
    <dbReference type="NCBI Taxonomy" id="408172"/>
    <lineage>
        <taxon>unclassified sequences</taxon>
        <taxon>metagenomes</taxon>
        <taxon>ecological metagenomes</taxon>
    </lineage>
</organism>
<gene>
    <name evidence="2" type="ORF">METZ01_LOCUS37014</name>
</gene>
<sequence>MNTEPIAVRCFREADIAPLVRILTANGQYDFPEVEGPEAMRRVGLCSAAVFLCAEIDNKVAGCIRATYDGARAIIHLLSVDPQFQKQNIGRTLVRAACTELKHRGAPTVAVTATQDSQSYWEGLDFELLPVFLMLKTGAQ</sequence>
<reference evidence="2" key="1">
    <citation type="submission" date="2018-05" db="EMBL/GenBank/DDBJ databases">
        <authorList>
            <person name="Lanie J.A."/>
            <person name="Ng W.-L."/>
            <person name="Kazmierczak K.M."/>
            <person name="Andrzejewski T.M."/>
            <person name="Davidsen T.M."/>
            <person name="Wayne K.J."/>
            <person name="Tettelin H."/>
            <person name="Glass J.I."/>
            <person name="Rusch D."/>
            <person name="Podicherti R."/>
            <person name="Tsui H.-C.T."/>
            <person name="Winkler M.E."/>
        </authorList>
    </citation>
    <scope>NUCLEOTIDE SEQUENCE</scope>
</reference>
<dbReference type="AlphaFoldDB" id="A0A381QYC3"/>
<dbReference type="SUPFAM" id="SSF55729">
    <property type="entry name" value="Acyl-CoA N-acyltransferases (Nat)"/>
    <property type="match status" value="1"/>
</dbReference>
<evidence type="ECO:0000313" key="2">
    <source>
        <dbReference type="EMBL" id="SUZ84160.1"/>
    </source>
</evidence>
<dbReference type="PROSITE" id="PS51186">
    <property type="entry name" value="GNAT"/>
    <property type="match status" value="1"/>
</dbReference>
<feature type="domain" description="N-acetyltransferase" evidence="1">
    <location>
        <begin position="6"/>
        <end position="140"/>
    </location>
</feature>
<proteinExistence type="predicted"/>
<dbReference type="Pfam" id="PF00583">
    <property type="entry name" value="Acetyltransf_1"/>
    <property type="match status" value="1"/>
</dbReference>
<protein>
    <recommendedName>
        <fullName evidence="1">N-acetyltransferase domain-containing protein</fullName>
    </recommendedName>
</protein>
<dbReference type="CDD" id="cd04301">
    <property type="entry name" value="NAT_SF"/>
    <property type="match status" value="1"/>
</dbReference>
<name>A0A381QYC3_9ZZZZ</name>
<dbReference type="EMBL" id="UINC01001582">
    <property type="protein sequence ID" value="SUZ84160.1"/>
    <property type="molecule type" value="Genomic_DNA"/>
</dbReference>
<dbReference type="GO" id="GO:0016747">
    <property type="term" value="F:acyltransferase activity, transferring groups other than amino-acyl groups"/>
    <property type="evidence" value="ECO:0007669"/>
    <property type="project" value="InterPro"/>
</dbReference>
<evidence type="ECO:0000259" key="1">
    <source>
        <dbReference type="PROSITE" id="PS51186"/>
    </source>
</evidence>
<dbReference type="InterPro" id="IPR000182">
    <property type="entry name" value="GNAT_dom"/>
</dbReference>
<dbReference type="Gene3D" id="3.40.630.30">
    <property type="match status" value="1"/>
</dbReference>
<dbReference type="InterPro" id="IPR016181">
    <property type="entry name" value="Acyl_CoA_acyltransferase"/>
</dbReference>
<accession>A0A381QYC3</accession>